<sequence>MIARTLFLPTIALACPAGAAGVVIDLRDARGAPLTDVVVTVHATGRPTPRPEGLPWGAQVVQRNIQFQPAVMLVPVGATVGFPNQDAVRHHVYSFSKPKRFELKLYGREAARTVTFDKPGTVTLGCNIHDRMRGFLRVVDTAWAGKSDARGRVAIDGVTPGAATITVWHGAARAKGQEASFAVVVPASGELARAITVPLRDR</sequence>
<evidence type="ECO:0000313" key="2">
    <source>
        <dbReference type="EMBL" id="CAA9499846.1"/>
    </source>
</evidence>
<proteinExistence type="predicted"/>
<dbReference type="PROSITE" id="PS51257">
    <property type="entry name" value="PROKAR_LIPOPROTEIN"/>
    <property type="match status" value="1"/>
</dbReference>
<reference evidence="2" key="1">
    <citation type="submission" date="2020-02" db="EMBL/GenBank/DDBJ databases">
        <authorList>
            <person name="Meier V. D."/>
        </authorList>
    </citation>
    <scope>NUCLEOTIDE SEQUENCE</scope>
    <source>
        <strain evidence="2">AVDCRST_MAG91</strain>
    </source>
</reference>
<dbReference type="AlphaFoldDB" id="A0A6J4SJ23"/>
<evidence type="ECO:0000256" key="1">
    <source>
        <dbReference type="SAM" id="SignalP"/>
    </source>
</evidence>
<organism evidence="2">
    <name type="scientific">uncultured Sphingomonadaceae bacterium</name>
    <dbReference type="NCBI Taxonomy" id="169976"/>
    <lineage>
        <taxon>Bacteria</taxon>
        <taxon>Pseudomonadati</taxon>
        <taxon>Pseudomonadota</taxon>
        <taxon>Alphaproteobacteria</taxon>
        <taxon>Sphingomonadales</taxon>
        <taxon>Sphingomonadaceae</taxon>
        <taxon>environmental samples</taxon>
    </lineage>
</organism>
<dbReference type="SUPFAM" id="SSF49503">
    <property type="entry name" value="Cupredoxins"/>
    <property type="match status" value="1"/>
</dbReference>
<keyword evidence="1" id="KW-0732">Signal</keyword>
<accession>A0A6J4SJ23</accession>
<protein>
    <submittedName>
        <fullName evidence="2">Protein containing plastocyanin/azurin family domain</fullName>
    </submittedName>
</protein>
<dbReference type="EMBL" id="CADCVX010000224">
    <property type="protein sequence ID" value="CAA9499846.1"/>
    <property type="molecule type" value="Genomic_DNA"/>
</dbReference>
<dbReference type="InterPro" id="IPR008972">
    <property type="entry name" value="Cupredoxin"/>
</dbReference>
<name>A0A6J4SJ23_9SPHN</name>
<gene>
    <name evidence="2" type="ORF">AVDCRST_MAG91-990</name>
</gene>
<feature type="signal peptide" evidence="1">
    <location>
        <begin position="1"/>
        <end position="19"/>
    </location>
</feature>
<feature type="chain" id="PRO_5026659386" evidence="1">
    <location>
        <begin position="20"/>
        <end position="202"/>
    </location>
</feature>
<dbReference type="Gene3D" id="2.60.40.420">
    <property type="entry name" value="Cupredoxins - blue copper proteins"/>
    <property type="match status" value="1"/>
</dbReference>